<comment type="caution">
    <text evidence="2">The sequence shown here is derived from an EMBL/GenBank/DDBJ whole genome shotgun (WGS) entry which is preliminary data.</text>
</comment>
<sequence>MHSIPSSTDIVIVGNGPAGIVLSLLLSGYQPYYHAEPFMPHPDPILHGMLASSALTGSKPRSLLHQDLAQLTKHIQHQLAEAGRDANPISAMFDSLAHPNLDTHRGEYPSFLEWKHPSMNNDNNSNSSISLNTTTARSHVVLGRGDVGGIWADMDHDHNQTLSYYEHMELPVYSFSEFLRDHPEHEQNIERPLRSTVSAYYKAYVKKVPGIEANFSNFTTITEIYHLKDLYRHCCCFMESQRAKGRHYKTYNPSRQKRAMSTSISGSSDDPCQTCAGYRYVILGYVKSNETEIPSGAPSSLSPSTTSTTRTKAHGKRVSFLIRSKTVILATGTFDKPKKLPAVDTHLCTPQYNPTGTIQQTFHDTRQLEEWMLRNNSNIIASASISTLSCKTIIMNNGSSAEVSPPLSPSPNSLEFPSSTTISTADSSETATIPIAETIKKPTQTSLQRPVVIVGTGLSAADAILLIREKQPWRRIIHIYKHYTASEPSPLKRCHRDVYPEYASVWVRMRKSATLKNSVQPNLTSHIKDGNGNVSCGLFATNSSADICAECQVQASQRQSKPDCPIYISTSVTSPPPLCFECAYKGLPDASISSFDPISEEITIILNHGGVIKDHVAAVGVFIGKEVHMGFLKGSLAQEMLSTADHPSGLMMASQHGDLSRGRRGNNNGLHGRAMRRRGRRGRVSSGHSSDETLDIPTPPCTPPRSPVLRAVTLKGRSFWRQQVLPAAAAAAAAAVQGLGFKCPSVLETKETEPAEDIDTKAININGRMGEVVDENETNREQDRTEMSSDSVSSSDSEDDDKQVDEGQVLTLLRPLVSDMYSFRIISTGVLYAAMDRSSSTVDISIPSTAVSAADGSPTTTALPAFPVKAKRCTRLPCYPIRQPTASSVNNSTNYHENIKVSDNDKDSRSFEETIATAQTKTATTARQERQMTPIKANSMVTAVTTTKPTSCISMPSSPLLGYRIICPDLLTPPPLTLGSAYVSAVSSPLPQAIPSMIMSTESTPLPLPDGGDDNISRRESSTDMSSSSSSSPSSPSSSLISSMPQSASSSTTSLVSMVPGLKSSTILGGATVSTIAATQAVPSIINCHCVGTDADDGSRARACDCCDVQTLQKTPIVVTSSTPATFAAKMMEVDKISVSAPALEREDEHTVASRASLPKLMPLVDQSIYAAGAITGSKFVRYVLGNGVAIIADILKSEA</sequence>
<proteinExistence type="predicted"/>
<feature type="compositionally biased region" description="Pro residues" evidence="1">
    <location>
        <begin position="697"/>
        <end position="706"/>
    </location>
</feature>
<reference evidence="2 3" key="1">
    <citation type="submission" date="2016-07" db="EMBL/GenBank/DDBJ databases">
        <title>Pervasive Adenine N6-methylation of Active Genes in Fungi.</title>
        <authorList>
            <consortium name="DOE Joint Genome Institute"/>
            <person name="Mondo S.J."/>
            <person name="Dannebaum R.O."/>
            <person name="Kuo R.C."/>
            <person name="Labutti K."/>
            <person name="Haridas S."/>
            <person name="Kuo A."/>
            <person name="Salamov A."/>
            <person name="Ahrendt S.R."/>
            <person name="Lipzen A."/>
            <person name="Sullivan W."/>
            <person name="Andreopoulos W.B."/>
            <person name="Clum A."/>
            <person name="Lindquist E."/>
            <person name="Daum C."/>
            <person name="Ramamoorthy G.K."/>
            <person name="Gryganskyi A."/>
            <person name="Culley D."/>
            <person name="Magnuson J.K."/>
            <person name="James T.Y."/>
            <person name="O'Malley M.A."/>
            <person name="Stajich J.E."/>
            <person name="Spatafora J.W."/>
            <person name="Visel A."/>
            <person name="Grigoriev I.V."/>
        </authorList>
    </citation>
    <scope>NUCLEOTIDE SEQUENCE [LARGE SCALE GENOMIC DNA]</scope>
    <source>
        <strain evidence="2 3">NRRL 3116</strain>
    </source>
</reference>
<evidence type="ECO:0000313" key="3">
    <source>
        <dbReference type="Proteomes" id="UP000193648"/>
    </source>
</evidence>
<dbReference type="PANTHER" id="PTHR15192:SF8">
    <property type="entry name" value="FAD_NAD(P)-BINDING DOMAIN-CONTAINING PROTEIN"/>
    <property type="match status" value="1"/>
</dbReference>
<dbReference type="OrthoDB" id="412005at2759"/>
<dbReference type="InterPro" id="IPR029731">
    <property type="entry name" value="OSGIN1/2"/>
</dbReference>
<protein>
    <recommendedName>
        <fullName evidence="4">L-ornithine N(5)-oxygenase</fullName>
    </recommendedName>
</protein>
<name>A0A1Y2GIQ4_9FUNG</name>
<evidence type="ECO:0000256" key="1">
    <source>
        <dbReference type="SAM" id="MobiDB-lite"/>
    </source>
</evidence>
<feature type="region of interest" description="Disordered" evidence="1">
    <location>
        <begin position="292"/>
        <end position="313"/>
    </location>
</feature>
<organism evidence="2 3">
    <name type="scientific">Lobosporangium transversale</name>
    <dbReference type="NCBI Taxonomy" id="64571"/>
    <lineage>
        <taxon>Eukaryota</taxon>
        <taxon>Fungi</taxon>
        <taxon>Fungi incertae sedis</taxon>
        <taxon>Mucoromycota</taxon>
        <taxon>Mortierellomycotina</taxon>
        <taxon>Mortierellomycetes</taxon>
        <taxon>Mortierellales</taxon>
        <taxon>Mortierellaceae</taxon>
        <taxon>Lobosporangium</taxon>
    </lineage>
</organism>
<dbReference type="STRING" id="64571.A0A1Y2GIQ4"/>
<dbReference type="AlphaFoldDB" id="A0A1Y2GIQ4"/>
<accession>A0A1Y2GIQ4</accession>
<dbReference type="GeneID" id="33569753"/>
<dbReference type="EMBL" id="MCFF01000026">
    <property type="protein sequence ID" value="ORZ12093.1"/>
    <property type="molecule type" value="Genomic_DNA"/>
</dbReference>
<dbReference type="Proteomes" id="UP000193648">
    <property type="component" value="Unassembled WGS sequence"/>
</dbReference>
<feature type="compositionally biased region" description="Basic residues" evidence="1">
    <location>
        <begin position="673"/>
        <end position="683"/>
    </location>
</feature>
<keyword evidence="3" id="KW-1185">Reference proteome</keyword>
<dbReference type="InParanoid" id="A0A1Y2GIQ4"/>
<feature type="region of interest" description="Disordered" evidence="1">
    <location>
        <begin position="400"/>
        <end position="428"/>
    </location>
</feature>
<evidence type="ECO:0008006" key="4">
    <source>
        <dbReference type="Google" id="ProtNLM"/>
    </source>
</evidence>
<feature type="compositionally biased region" description="Low complexity" evidence="1">
    <location>
        <begin position="294"/>
        <end position="310"/>
    </location>
</feature>
<feature type="region of interest" description="Disordered" evidence="1">
    <location>
        <begin position="1000"/>
        <end position="1046"/>
    </location>
</feature>
<feature type="compositionally biased region" description="Low complexity" evidence="1">
    <location>
        <begin position="410"/>
        <end position="419"/>
    </location>
</feature>
<dbReference type="RefSeq" id="XP_021879958.1">
    <property type="nucleotide sequence ID" value="XM_022027910.1"/>
</dbReference>
<feature type="region of interest" description="Disordered" evidence="1">
    <location>
        <begin position="770"/>
        <end position="806"/>
    </location>
</feature>
<feature type="compositionally biased region" description="Low complexity" evidence="1">
    <location>
        <begin position="1023"/>
        <end position="1046"/>
    </location>
</feature>
<gene>
    <name evidence="2" type="ORF">BCR41DRAFT_387561</name>
</gene>
<evidence type="ECO:0000313" key="2">
    <source>
        <dbReference type="EMBL" id="ORZ12093.1"/>
    </source>
</evidence>
<feature type="region of interest" description="Disordered" evidence="1">
    <location>
        <begin position="653"/>
        <end position="708"/>
    </location>
</feature>
<feature type="compositionally biased region" description="Basic and acidic residues" evidence="1">
    <location>
        <begin position="777"/>
        <end position="787"/>
    </location>
</feature>
<dbReference type="PANTHER" id="PTHR15192">
    <property type="entry name" value="PROTEIN CBG05349"/>
    <property type="match status" value="1"/>
</dbReference>